<sequence>MRPSLLVCGLLAATVNAAAISANFMNEREKLAKDWSGRGGKPGPKYFQESKFSGHYDGRYTDKALPEDEQIAHLSSLIQTYLATMDDLGVETWIMHGTLLAWWWNQKIFPWDDDLDVQVSEPGIHFLAENYNMTEHHFDIPGVEGGRTYVLEINPNYVVRTTLDTRNVIDGRWIDKSSGQFIDITAVRADDFRRARGDTGALMSKDAHRFEENDIFPLRRSFFEGVPAKVPYEYTKLLAEEYGDKSMANSNFMGRVVT</sequence>
<feature type="domain" description="LicD/FKTN/FKRP nucleotidyltransferase" evidence="6">
    <location>
        <begin position="89"/>
        <end position="190"/>
    </location>
</feature>
<dbReference type="EMBL" id="LFMY01000007">
    <property type="protein sequence ID" value="OKL59529.1"/>
    <property type="molecule type" value="Genomic_DNA"/>
</dbReference>
<feature type="signal peptide" evidence="5">
    <location>
        <begin position="1"/>
        <end position="17"/>
    </location>
</feature>
<evidence type="ECO:0000259" key="6">
    <source>
        <dbReference type="Pfam" id="PF04991"/>
    </source>
</evidence>
<keyword evidence="5" id="KW-0732">Signal</keyword>
<accession>A0A225AVA3</accession>
<dbReference type="Pfam" id="PF04991">
    <property type="entry name" value="LicD"/>
    <property type="match status" value="2"/>
</dbReference>
<reference evidence="7 8" key="1">
    <citation type="submission" date="2015-06" db="EMBL/GenBank/DDBJ databases">
        <title>Talaromyces atroroseus IBT 11181 draft genome.</title>
        <authorList>
            <person name="Rasmussen K.B."/>
            <person name="Rasmussen S."/>
            <person name="Petersen B."/>
            <person name="Sicheritz-Ponten T."/>
            <person name="Mortensen U.H."/>
            <person name="Thrane U."/>
        </authorList>
    </citation>
    <scope>NUCLEOTIDE SEQUENCE [LARGE SCALE GENOMIC DNA]</scope>
    <source>
        <strain evidence="7 8">IBT 11181</strain>
    </source>
</reference>
<dbReference type="InterPro" id="IPR009644">
    <property type="entry name" value="FKTN/MNN4/W02B3.4-1"/>
</dbReference>
<dbReference type="PANTHER" id="PTHR15407:SF32">
    <property type="entry name" value="PROTEIN (MNN4), PUTATIVE (AFU_ORTHOLOGUE AFUA_1G03790)-RELATED"/>
    <property type="match status" value="1"/>
</dbReference>
<keyword evidence="3" id="KW-1133">Transmembrane helix</keyword>
<proteinExistence type="predicted"/>
<name>A0A225AVA3_TALAT</name>
<evidence type="ECO:0000256" key="1">
    <source>
        <dbReference type="ARBA" id="ARBA00004167"/>
    </source>
</evidence>
<comment type="caution">
    <text evidence="7">The sequence shown here is derived from an EMBL/GenBank/DDBJ whole genome shotgun (WGS) entry which is preliminary data.</text>
</comment>
<keyword evidence="2" id="KW-0812">Transmembrane</keyword>
<evidence type="ECO:0000313" key="8">
    <source>
        <dbReference type="Proteomes" id="UP000214365"/>
    </source>
</evidence>
<dbReference type="AlphaFoldDB" id="A0A225AVA3"/>
<dbReference type="InterPro" id="IPR007074">
    <property type="entry name" value="LicD/FKTN/FKRP_NTP_transf"/>
</dbReference>
<dbReference type="Proteomes" id="UP000214365">
    <property type="component" value="Unassembled WGS sequence"/>
</dbReference>
<dbReference type="GeneID" id="31005177"/>
<comment type="subcellular location">
    <subcellularLocation>
        <location evidence="1">Membrane</location>
        <topology evidence="1">Single-pass membrane protein</topology>
    </subcellularLocation>
</comment>
<gene>
    <name evidence="7" type="ORF">UA08_05421</name>
</gene>
<dbReference type="STRING" id="1441469.A0A225AVA3"/>
<feature type="chain" id="PRO_5012940175" description="LicD/FKTN/FKRP nucleotidyltransferase domain-containing protein" evidence="5">
    <location>
        <begin position="18"/>
        <end position="258"/>
    </location>
</feature>
<dbReference type="OrthoDB" id="444255at2759"/>
<protein>
    <recommendedName>
        <fullName evidence="6">LicD/FKTN/FKRP nucleotidyltransferase domain-containing protein</fullName>
    </recommendedName>
</protein>
<keyword evidence="4" id="KW-0472">Membrane</keyword>
<evidence type="ECO:0000256" key="3">
    <source>
        <dbReference type="ARBA" id="ARBA00022989"/>
    </source>
</evidence>
<dbReference type="GO" id="GO:0009100">
    <property type="term" value="P:glycoprotein metabolic process"/>
    <property type="evidence" value="ECO:0007669"/>
    <property type="project" value="UniProtKB-ARBA"/>
</dbReference>
<dbReference type="PANTHER" id="PTHR15407">
    <property type="entry name" value="FUKUTIN-RELATED"/>
    <property type="match status" value="1"/>
</dbReference>
<evidence type="ECO:0000256" key="4">
    <source>
        <dbReference type="ARBA" id="ARBA00023136"/>
    </source>
</evidence>
<evidence type="ECO:0000256" key="2">
    <source>
        <dbReference type="ARBA" id="ARBA00022692"/>
    </source>
</evidence>
<dbReference type="GO" id="GO:0016020">
    <property type="term" value="C:membrane"/>
    <property type="evidence" value="ECO:0007669"/>
    <property type="project" value="UniProtKB-SubCell"/>
</dbReference>
<organism evidence="7 8">
    <name type="scientific">Talaromyces atroroseus</name>
    <dbReference type="NCBI Taxonomy" id="1441469"/>
    <lineage>
        <taxon>Eukaryota</taxon>
        <taxon>Fungi</taxon>
        <taxon>Dikarya</taxon>
        <taxon>Ascomycota</taxon>
        <taxon>Pezizomycotina</taxon>
        <taxon>Eurotiomycetes</taxon>
        <taxon>Eurotiomycetidae</taxon>
        <taxon>Eurotiales</taxon>
        <taxon>Trichocomaceae</taxon>
        <taxon>Talaromyces</taxon>
        <taxon>Talaromyces sect. Trachyspermi</taxon>
    </lineage>
</organism>
<feature type="domain" description="LicD/FKTN/FKRP nucleotidyltransferase" evidence="6">
    <location>
        <begin position="205"/>
        <end position="243"/>
    </location>
</feature>
<evidence type="ECO:0000256" key="5">
    <source>
        <dbReference type="SAM" id="SignalP"/>
    </source>
</evidence>
<keyword evidence="8" id="KW-1185">Reference proteome</keyword>
<dbReference type="RefSeq" id="XP_020119650.1">
    <property type="nucleotide sequence ID" value="XM_020267741.1"/>
</dbReference>
<evidence type="ECO:0000313" key="7">
    <source>
        <dbReference type="EMBL" id="OKL59529.1"/>
    </source>
</evidence>